<dbReference type="VEuPathDB" id="AmoebaDB:EIN_152730"/>
<dbReference type="Proteomes" id="UP000014680">
    <property type="component" value="Unassembled WGS sequence"/>
</dbReference>
<keyword evidence="2" id="KW-1185">Reference proteome</keyword>
<gene>
    <name evidence="1" type="ORF">EIN_152730</name>
</gene>
<name>A0A0A1UEL7_ENTIV</name>
<dbReference type="EMBL" id="KB206474">
    <property type="protein sequence ID" value="ELP91276.1"/>
    <property type="molecule type" value="Genomic_DNA"/>
</dbReference>
<accession>A0A0A1UEL7</accession>
<dbReference type="RefSeq" id="XP_004258047.1">
    <property type="nucleotide sequence ID" value="XM_004257999.1"/>
</dbReference>
<reference evidence="1 2" key="1">
    <citation type="submission" date="2012-10" db="EMBL/GenBank/DDBJ databases">
        <authorList>
            <person name="Zafar N."/>
            <person name="Inman J."/>
            <person name="Hall N."/>
            <person name="Lorenzi H."/>
            <person name="Caler E."/>
        </authorList>
    </citation>
    <scope>NUCLEOTIDE SEQUENCE [LARGE SCALE GENOMIC DNA]</scope>
    <source>
        <strain evidence="1 2">IP1</strain>
    </source>
</reference>
<dbReference type="OrthoDB" id="32381at2759"/>
<dbReference type="KEGG" id="eiv:EIN_152730"/>
<dbReference type="AlphaFoldDB" id="A0A0A1UEL7"/>
<sequence length="194" mass="22093">MSGKKLPYIEFKNYQVCQQATFLALLTQYADVTISVRGKKTEKQILAFLQIGNVRLGDGTCFDCSSIVTQKCEELKMSEVHEGLSEQTAVRRYHKNRIVETLHLLIDTLFLLGVDFNTYTTDGKNGVVRAETVREIIFENVVVKTDEVTEIGKLVYNNITQRLKTQNEITLFHGDREMERIVHHIAAHSNAVCN</sequence>
<evidence type="ECO:0000313" key="1">
    <source>
        <dbReference type="EMBL" id="ELP91276.1"/>
    </source>
</evidence>
<dbReference type="OMA" id="LKMSEVH"/>
<dbReference type="GeneID" id="14890185"/>
<organism evidence="1 2">
    <name type="scientific">Entamoeba invadens IP1</name>
    <dbReference type="NCBI Taxonomy" id="370355"/>
    <lineage>
        <taxon>Eukaryota</taxon>
        <taxon>Amoebozoa</taxon>
        <taxon>Evosea</taxon>
        <taxon>Archamoebae</taxon>
        <taxon>Mastigamoebida</taxon>
        <taxon>Entamoebidae</taxon>
        <taxon>Entamoeba</taxon>
    </lineage>
</organism>
<evidence type="ECO:0000313" key="2">
    <source>
        <dbReference type="Proteomes" id="UP000014680"/>
    </source>
</evidence>
<protein>
    <submittedName>
        <fullName evidence="1">Uncharacterized protein</fullName>
    </submittedName>
</protein>
<proteinExistence type="predicted"/>